<feature type="compositionally biased region" description="Low complexity" evidence="1">
    <location>
        <begin position="653"/>
        <end position="677"/>
    </location>
</feature>
<sequence>MNQTQNNGHGDTPSQGQAPPAPAGEIPQTQGTGISPSPIPDVLPIQFLDNMVRNNREFIYNAIRQMFEEEDPLDENFYKTLETYNQQALGGTGSSHLAFPKATIDTISQNIDAINEMLDDSEETQRKKRNNDADYDPTNPRVSKEDFDKLLTHTINLLNCFSTNGMEWMYTVPNESHEAILGVLTDESNFDHRRPNLQQLIVTVLRPSIGQSQYLTSVSTTLTNLFNERKISRAAADQMYRNDVALREWNIKNKFPETDHSFPWHHLTNCVRSQTDVTEGILSYYLALLQVPNCNTESKLDPSIIRALEREALSLGLESPQERERIQKESIALLIDTVVEKADTKESGHAQGPADSSVNAETNDVNMDGHQPGVNMHPRRDSPNTRSTTAFEGTGEGFGAIGGEDSEMLVQVNDRHLYPAGIPITTVAWGRHAGGRIFYINKIGFPGGTTYRRDTDYFGDNSGRWEKKSLQPRDCITWDRFGDRRSESGDKKYTKRHLVGIFGIVLDIMKYGTAEEALAALDPDNRDNSKRWDATPVLTGWKPNPFDSRDGQVIRRWETRGCFRERTTKISADRLIFQAAKAQENNFAEGIRRSRSPSAGLIPGHVEALRAQSLGAFDAGDQYLRQSSASRTNRGAAFGNIMPSVEVSPPPTAARTPRYTASLSPPPLSYGGSSVSPSPSPSAPDDVSRMVIEQFLKKHNCSKQSELPATEKSKLATVLVNLM</sequence>
<name>A0A6G1IQW9_9PLEO</name>
<feature type="region of interest" description="Disordered" evidence="1">
    <location>
        <begin position="120"/>
        <end position="141"/>
    </location>
</feature>
<gene>
    <name evidence="2" type="ORF">K458DRAFT_392688</name>
</gene>
<proteinExistence type="predicted"/>
<organism evidence="2 3">
    <name type="scientific">Lentithecium fluviatile CBS 122367</name>
    <dbReference type="NCBI Taxonomy" id="1168545"/>
    <lineage>
        <taxon>Eukaryota</taxon>
        <taxon>Fungi</taxon>
        <taxon>Dikarya</taxon>
        <taxon>Ascomycota</taxon>
        <taxon>Pezizomycotina</taxon>
        <taxon>Dothideomycetes</taxon>
        <taxon>Pleosporomycetidae</taxon>
        <taxon>Pleosporales</taxon>
        <taxon>Massarineae</taxon>
        <taxon>Lentitheciaceae</taxon>
        <taxon>Lentithecium</taxon>
    </lineage>
</organism>
<dbReference type="AlphaFoldDB" id="A0A6G1IQW9"/>
<evidence type="ECO:0000256" key="1">
    <source>
        <dbReference type="SAM" id="MobiDB-lite"/>
    </source>
</evidence>
<feature type="compositionally biased region" description="Polar residues" evidence="1">
    <location>
        <begin position="1"/>
        <end position="17"/>
    </location>
</feature>
<feature type="region of interest" description="Disordered" evidence="1">
    <location>
        <begin position="369"/>
        <end position="402"/>
    </location>
</feature>
<dbReference type="Proteomes" id="UP000799291">
    <property type="component" value="Unassembled WGS sequence"/>
</dbReference>
<accession>A0A6G1IQW9</accession>
<reference evidence="2" key="1">
    <citation type="journal article" date="2020" name="Stud. Mycol.">
        <title>101 Dothideomycetes genomes: a test case for predicting lifestyles and emergence of pathogens.</title>
        <authorList>
            <person name="Haridas S."/>
            <person name="Albert R."/>
            <person name="Binder M."/>
            <person name="Bloem J."/>
            <person name="Labutti K."/>
            <person name="Salamov A."/>
            <person name="Andreopoulos B."/>
            <person name="Baker S."/>
            <person name="Barry K."/>
            <person name="Bills G."/>
            <person name="Bluhm B."/>
            <person name="Cannon C."/>
            <person name="Castanera R."/>
            <person name="Culley D."/>
            <person name="Daum C."/>
            <person name="Ezra D."/>
            <person name="Gonzalez J."/>
            <person name="Henrissat B."/>
            <person name="Kuo A."/>
            <person name="Liang C."/>
            <person name="Lipzen A."/>
            <person name="Lutzoni F."/>
            <person name="Magnuson J."/>
            <person name="Mondo S."/>
            <person name="Nolan M."/>
            <person name="Ohm R."/>
            <person name="Pangilinan J."/>
            <person name="Park H.-J."/>
            <person name="Ramirez L."/>
            <person name="Alfaro M."/>
            <person name="Sun H."/>
            <person name="Tritt A."/>
            <person name="Yoshinaga Y."/>
            <person name="Zwiers L.-H."/>
            <person name="Turgeon B."/>
            <person name="Goodwin S."/>
            <person name="Spatafora J."/>
            <person name="Crous P."/>
            <person name="Grigoriev I."/>
        </authorList>
    </citation>
    <scope>NUCLEOTIDE SEQUENCE</scope>
    <source>
        <strain evidence="2">CBS 122367</strain>
    </source>
</reference>
<dbReference type="OrthoDB" id="5430573at2759"/>
<feature type="region of interest" description="Disordered" evidence="1">
    <location>
        <begin position="1"/>
        <end position="38"/>
    </location>
</feature>
<evidence type="ECO:0000313" key="2">
    <source>
        <dbReference type="EMBL" id="KAF2680644.1"/>
    </source>
</evidence>
<keyword evidence="3" id="KW-1185">Reference proteome</keyword>
<dbReference type="EMBL" id="MU005595">
    <property type="protein sequence ID" value="KAF2680644.1"/>
    <property type="molecule type" value="Genomic_DNA"/>
</dbReference>
<protein>
    <submittedName>
        <fullName evidence="2">Uncharacterized protein</fullName>
    </submittedName>
</protein>
<evidence type="ECO:0000313" key="3">
    <source>
        <dbReference type="Proteomes" id="UP000799291"/>
    </source>
</evidence>
<feature type="region of interest" description="Disordered" evidence="1">
    <location>
        <begin position="641"/>
        <end position="686"/>
    </location>
</feature>